<feature type="binding site" evidence="14">
    <location>
        <position position="183"/>
    </location>
    <ligand>
        <name>NAD(+)</name>
        <dbReference type="ChEBI" id="CHEBI:57540"/>
    </ligand>
</feature>
<comment type="similarity">
    <text evidence="13 14">Belongs to the NAD-dependent DNA ligase family. LigA subfamily.</text>
</comment>
<comment type="catalytic activity">
    <reaction evidence="12 14 15">
        <text>NAD(+) + (deoxyribonucleotide)n-3'-hydroxyl + 5'-phospho-(deoxyribonucleotide)m = (deoxyribonucleotide)n+m + AMP + beta-nicotinamide D-nucleotide.</text>
        <dbReference type="EC" id="6.5.1.2"/>
    </reaction>
</comment>
<evidence type="ECO:0000256" key="4">
    <source>
        <dbReference type="ARBA" id="ARBA00022598"/>
    </source>
</evidence>
<dbReference type="InterPro" id="IPR036420">
    <property type="entry name" value="BRCT_dom_sf"/>
</dbReference>
<gene>
    <name evidence="14" type="primary">ligA</name>
    <name evidence="17" type="ORF">CMV30_02030</name>
</gene>
<keyword evidence="11 14" id="KW-0234">DNA repair</keyword>
<dbReference type="PROSITE" id="PS50172">
    <property type="entry name" value="BRCT"/>
    <property type="match status" value="1"/>
</dbReference>
<dbReference type="GO" id="GO:0003911">
    <property type="term" value="F:DNA ligase (NAD+) activity"/>
    <property type="evidence" value="ECO:0007669"/>
    <property type="project" value="UniProtKB-UniRule"/>
</dbReference>
<dbReference type="FunFam" id="2.40.50.140:FF:000012">
    <property type="entry name" value="DNA ligase"/>
    <property type="match status" value="1"/>
</dbReference>
<dbReference type="KEGG" id="vbh:CMV30_02030"/>
<keyword evidence="9 14" id="KW-0460">Magnesium</keyword>
<keyword evidence="4 14" id="KW-0436">Ligase</keyword>
<keyword evidence="10 14" id="KW-0520">NAD</keyword>
<dbReference type="PROSITE" id="PS01056">
    <property type="entry name" value="DNA_LIGASE_N2"/>
    <property type="match status" value="1"/>
</dbReference>
<dbReference type="InterPro" id="IPR013840">
    <property type="entry name" value="DNAligase_N"/>
</dbReference>
<feature type="active site" description="N6-AMP-lysine intermediate" evidence="14">
    <location>
        <position position="119"/>
    </location>
</feature>
<dbReference type="PANTHER" id="PTHR23389">
    <property type="entry name" value="CHROMOSOME TRANSMISSION FIDELITY FACTOR 18"/>
    <property type="match status" value="1"/>
</dbReference>
<evidence type="ECO:0000256" key="7">
    <source>
        <dbReference type="ARBA" id="ARBA00022763"/>
    </source>
</evidence>
<accession>A0A290QBY6</accession>
<keyword evidence="14" id="KW-0464">Manganese</keyword>
<organism evidence="17 18">
    <name type="scientific">Nibricoccus aquaticus</name>
    <dbReference type="NCBI Taxonomy" id="2576891"/>
    <lineage>
        <taxon>Bacteria</taxon>
        <taxon>Pseudomonadati</taxon>
        <taxon>Verrucomicrobiota</taxon>
        <taxon>Opitutia</taxon>
        <taxon>Opitutales</taxon>
        <taxon>Opitutaceae</taxon>
        <taxon>Nibricoccus</taxon>
    </lineage>
</organism>
<protein>
    <recommendedName>
        <fullName evidence="3 14">DNA ligase</fullName>
        <ecNumber evidence="2 14">6.5.1.2</ecNumber>
    </recommendedName>
    <alternativeName>
        <fullName evidence="14">Polydeoxyribonucleotide synthase [NAD(+)]</fullName>
    </alternativeName>
</protein>
<feature type="binding site" evidence="14">
    <location>
        <position position="117"/>
    </location>
    <ligand>
        <name>NAD(+)</name>
        <dbReference type="ChEBI" id="CHEBI:57540"/>
    </ligand>
</feature>
<dbReference type="NCBIfam" id="TIGR00575">
    <property type="entry name" value="dnlj"/>
    <property type="match status" value="1"/>
</dbReference>
<dbReference type="Pfam" id="PF01653">
    <property type="entry name" value="DNA_ligase_aden"/>
    <property type="match status" value="1"/>
</dbReference>
<feature type="binding site" evidence="14">
    <location>
        <position position="303"/>
    </location>
    <ligand>
        <name>NAD(+)</name>
        <dbReference type="ChEBI" id="CHEBI:57540"/>
    </ligand>
</feature>
<sequence length="697" mass="75966">MSPAEAQVRIIALRSEISHHDSLYYRRAQPEISDFDYDRLKRELADLEKQFPEAVASSGGASPTAQIGDDRTEGFARVKHRQAMTTLDNTYDEGELRDFHARMVKAFGTEELAYTVEPKIDGVAVSLTYEKGKLTRAVTRGDGEEGDDVTVNVRTLRGLPEKLTPPADLLAGALPDLIEIRGEIYLRDEEFRRINQLQEETGEAPYANPRNLAAGTLKQLDRNLVKSRRLEIVLYGLGACEPEPTALGIDSQTAFQEKLRAWGLPVVEKFWSVLGIDAVVSAIRELDALRRKFVYATDGAVVKLDAFAKQRVVGFRGTDAQGRAQEARKLSPRWACAYKFAPDRAETRVKAITIQVGRTGALTPVAELEPVLLAGTTVKRATLHNADEIARKDVRVGDSVLVEKAGEIIPAVVQVLVEKRPPTCEPYVFPTSCPVCGTPVVRAEGEVVWRCPNQECPEKVKRRIEHFTSKACLDIDGLGEEMVDLLLKQGLIKNAADIFDLKVEQLLPLKKSGEIWAGNLIKGIAARRTADLWRVIHGLGIPQVGAASAKDLARRFRSLDALVESSLDDVIKIDGFGEKTAESVRAWFNVPANRALIAELQHAGLNPTPPVATASAGAIAGKTIVLTGTLPTLSREQAAEKIEAAGGKVSTSVSKKTHYLLAGEEAGSKLEKAKSLGVAVIDEAEFLRLLAVGDSGE</sequence>
<dbReference type="HAMAP" id="MF_01588">
    <property type="entry name" value="DNA_ligase_A"/>
    <property type="match status" value="1"/>
</dbReference>
<dbReference type="SUPFAM" id="SSF47781">
    <property type="entry name" value="RuvA domain 2-like"/>
    <property type="match status" value="1"/>
</dbReference>
<dbReference type="Gene3D" id="3.40.50.10190">
    <property type="entry name" value="BRCT domain"/>
    <property type="match status" value="1"/>
</dbReference>
<evidence type="ECO:0000256" key="1">
    <source>
        <dbReference type="ARBA" id="ARBA00004067"/>
    </source>
</evidence>
<dbReference type="OrthoDB" id="9759736at2"/>
<comment type="caution">
    <text evidence="14">Lacks conserved residue(s) required for the propagation of feature annotation.</text>
</comment>
<dbReference type="SUPFAM" id="SSF52113">
    <property type="entry name" value="BRCT domain"/>
    <property type="match status" value="1"/>
</dbReference>
<feature type="binding site" evidence="14">
    <location>
        <begin position="34"/>
        <end position="38"/>
    </location>
    <ligand>
        <name>NAD(+)</name>
        <dbReference type="ChEBI" id="CHEBI:57540"/>
    </ligand>
</feature>
<dbReference type="Pfam" id="PF12826">
    <property type="entry name" value="HHH_2"/>
    <property type="match status" value="1"/>
</dbReference>
<feature type="binding site" evidence="14">
    <location>
        <position position="140"/>
    </location>
    <ligand>
        <name>NAD(+)</name>
        <dbReference type="ChEBI" id="CHEBI:57540"/>
    </ligand>
</feature>
<evidence type="ECO:0000259" key="16">
    <source>
        <dbReference type="PROSITE" id="PS50172"/>
    </source>
</evidence>
<keyword evidence="7 14" id="KW-0227">DNA damage</keyword>
<evidence type="ECO:0000256" key="12">
    <source>
        <dbReference type="ARBA" id="ARBA00034005"/>
    </source>
</evidence>
<dbReference type="Pfam" id="PF03120">
    <property type="entry name" value="OB_DNA_ligase"/>
    <property type="match status" value="1"/>
</dbReference>
<dbReference type="GO" id="GO:0046872">
    <property type="term" value="F:metal ion binding"/>
    <property type="evidence" value="ECO:0007669"/>
    <property type="project" value="UniProtKB-KW"/>
</dbReference>
<dbReference type="Proteomes" id="UP000217265">
    <property type="component" value="Chromosome"/>
</dbReference>
<evidence type="ECO:0000256" key="3">
    <source>
        <dbReference type="ARBA" id="ARBA00013308"/>
    </source>
</evidence>
<dbReference type="PIRSF" id="PIRSF001604">
    <property type="entry name" value="LigA"/>
    <property type="match status" value="1"/>
</dbReference>
<name>A0A290QBY6_9BACT</name>
<dbReference type="Gene3D" id="3.30.470.30">
    <property type="entry name" value="DNA ligase/mRNA capping enzyme"/>
    <property type="match status" value="1"/>
</dbReference>
<dbReference type="InterPro" id="IPR001679">
    <property type="entry name" value="DNA_ligase"/>
</dbReference>
<dbReference type="SUPFAM" id="SSF56091">
    <property type="entry name" value="DNA ligase/mRNA capping enzyme, catalytic domain"/>
    <property type="match status" value="1"/>
</dbReference>
<feature type="domain" description="BRCT" evidence="16">
    <location>
        <begin position="614"/>
        <end position="697"/>
    </location>
</feature>
<keyword evidence="6 14" id="KW-0479">Metal-binding</keyword>
<dbReference type="Gene3D" id="1.10.150.20">
    <property type="entry name" value="5' to 3' exonuclease, C-terminal subdomain"/>
    <property type="match status" value="2"/>
</dbReference>
<dbReference type="InterPro" id="IPR012340">
    <property type="entry name" value="NA-bd_OB-fold"/>
</dbReference>
<feature type="binding site" evidence="14">
    <location>
        <position position="339"/>
    </location>
    <ligand>
        <name>NAD(+)</name>
        <dbReference type="ChEBI" id="CHEBI:57540"/>
    </ligand>
</feature>
<evidence type="ECO:0000313" key="17">
    <source>
        <dbReference type="EMBL" id="ATC62838.1"/>
    </source>
</evidence>
<dbReference type="InterPro" id="IPR010994">
    <property type="entry name" value="RuvA_2-like"/>
</dbReference>
<dbReference type="InterPro" id="IPR018239">
    <property type="entry name" value="DNA_ligase_AS"/>
</dbReference>
<dbReference type="Pfam" id="PF03119">
    <property type="entry name" value="DNA_ligase_ZBD"/>
    <property type="match status" value="1"/>
</dbReference>
<dbReference type="SMART" id="SM00292">
    <property type="entry name" value="BRCT"/>
    <property type="match status" value="1"/>
</dbReference>
<keyword evidence="5 14" id="KW-0235">DNA replication</keyword>
<dbReference type="InterPro" id="IPR041663">
    <property type="entry name" value="DisA/LigA_HHH"/>
</dbReference>
<comment type="cofactor">
    <cofactor evidence="14">
        <name>Mg(2+)</name>
        <dbReference type="ChEBI" id="CHEBI:18420"/>
    </cofactor>
    <cofactor evidence="14">
        <name>Mn(2+)</name>
        <dbReference type="ChEBI" id="CHEBI:29035"/>
    </cofactor>
</comment>
<dbReference type="SMART" id="SM00532">
    <property type="entry name" value="LIGANc"/>
    <property type="match status" value="1"/>
</dbReference>
<dbReference type="InterPro" id="IPR001357">
    <property type="entry name" value="BRCT_dom"/>
</dbReference>
<keyword evidence="8 14" id="KW-0862">Zinc</keyword>
<evidence type="ECO:0000256" key="2">
    <source>
        <dbReference type="ARBA" id="ARBA00012722"/>
    </source>
</evidence>
<dbReference type="InterPro" id="IPR013839">
    <property type="entry name" value="DNAligase_adenylation"/>
</dbReference>
<dbReference type="GO" id="GO:0006260">
    <property type="term" value="P:DNA replication"/>
    <property type="evidence" value="ECO:0007669"/>
    <property type="project" value="UniProtKB-KW"/>
</dbReference>
<proteinExistence type="inferred from homology"/>
<feature type="binding site" evidence="14">
    <location>
        <position position="456"/>
    </location>
    <ligand>
        <name>Zn(2+)</name>
        <dbReference type="ChEBI" id="CHEBI:29105"/>
    </ligand>
</feature>
<dbReference type="AlphaFoldDB" id="A0A290QBY6"/>
<evidence type="ECO:0000256" key="6">
    <source>
        <dbReference type="ARBA" id="ARBA00022723"/>
    </source>
</evidence>
<dbReference type="CDD" id="cd17748">
    <property type="entry name" value="BRCT_DNA_ligase_like"/>
    <property type="match status" value="1"/>
</dbReference>
<feature type="binding site" evidence="14">
    <location>
        <position position="451"/>
    </location>
    <ligand>
        <name>Zn(2+)</name>
        <dbReference type="ChEBI" id="CHEBI:29105"/>
    </ligand>
</feature>
<dbReference type="Gene3D" id="6.20.10.30">
    <property type="match status" value="1"/>
</dbReference>
<dbReference type="RefSeq" id="WP_096054473.1">
    <property type="nucleotide sequence ID" value="NZ_CP023344.1"/>
</dbReference>
<dbReference type="SUPFAM" id="SSF50249">
    <property type="entry name" value="Nucleic acid-binding proteins"/>
    <property type="match status" value="1"/>
</dbReference>
<dbReference type="CDD" id="cd00114">
    <property type="entry name" value="LIGANc"/>
    <property type="match status" value="1"/>
</dbReference>
<dbReference type="NCBIfam" id="NF005932">
    <property type="entry name" value="PRK07956.1"/>
    <property type="match status" value="1"/>
</dbReference>
<reference evidence="17 18" key="1">
    <citation type="submission" date="2017-09" db="EMBL/GenBank/DDBJ databases">
        <title>Complete genome sequence of Verrucomicrobial strain HZ-65, isolated from freshwater.</title>
        <authorList>
            <person name="Choi A."/>
        </authorList>
    </citation>
    <scope>NUCLEOTIDE SEQUENCE [LARGE SCALE GENOMIC DNA]</scope>
    <source>
        <strain evidence="17 18">HZ-65</strain>
    </source>
</reference>
<dbReference type="InterPro" id="IPR033136">
    <property type="entry name" value="DNA_ligase_CS"/>
</dbReference>
<evidence type="ECO:0000256" key="5">
    <source>
        <dbReference type="ARBA" id="ARBA00022705"/>
    </source>
</evidence>
<dbReference type="GO" id="GO:0006281">
    <property type="term" value="P:DNA repair"/>
    <property type="evidence" value="ECO:0007669"/>
    <property type="project" value="UniProtKB-KW"/>
</dbReference>
<evidence type="ECO:0000256" key="14">
    <source>
        <dbReference type="HAMAP-Rule" id="MF_01588"/>
    </source>
</evidence>
<dbReference type="EC" id="6.5.1.2" evidence="2 14"/>
<feature type="binding site" evidence="14">
    <location>
        <position position="436"/>
    </location>
    <ligand>
        <name>Zn(2+)</name>
        <dbReference type="ChEBI" id="CHEBI:29105"/>
    </ligand>
</feature>
<dbReference type="PROSITE" id="PS01055">
    <property type="entry name" value="DNA_LIGASE_N1"/>
    <property type="match status" value="1"/>
</dbReference>
<evidence type="ECO:0000256" key="13">
    <source>
        <dbReference type="ARBA" id="ARBA00060881"/>
    </source>
</evidence>
<evidence type="ECO:0000256" key="10">
    <source>
        <dbReference type="ARBA" id="ARBA00023027"/>
    </source>
</evidence>
<dbReference type="InterPro" id="IPR004150">
    <property type="entry name" value="NAD_DNA_ligase_OB"/>
</dbReference>
<keyword evidence="18" id="KW-1185">Reference proteome</keyword>
<dbReference type="PANTHER" id="PTHR23389:SF9">
    <property type="entry name" value="DNA LIGASE"/>
    <property type="match status" value="1"/>
</dbReference>
<evidence type="ECO:0000256" key="9">
    <source>
        <dbReference type="ARBA" id="ARBA00022842"/>
    </source>
</evidence>
<evidence type="ECO:0000256" key="8">
    <source>
        <dbReference type="ARBA" id="ARBA00022833"/>
    </source>
</evidence>
<feature type="binding site" evidence="14">
    <location>
        <position position="433"/>
    </location>
    <ligand>
        <name>Zn(2+)</name>
        <dbReference type="ChEBI" id="CHEBI:29105"/>
    </ligand>
</feature>
<comment type="function">
    <text evidence="1 14">DNA ligase that catalyzes the formation of phosphodiester linkages between 5'-phosphoryl and 3'-hydroxyl groups in double-stranded DNA using NAD as a coenzyme and as the energy source for the reaction. It is essential for DNA replication and repair of damaged DNA.</text>
</comment>
<dbReference type="Pfam" id="PF00533">
    <property type="entry name" value="BRCT"/>
    <property type="match status" value="1"/>
</dbReference>
<dbReference type="Gene3D" id="2.40.50.140">
    <property type="entry name" value="Nucleic acid-binding proteins"/>
    <property type="match status" value="1"/>
</dbReference>
<dbReference type="Gene3D" id="1.10.287.610">
    <property type="entry name" value="Helix hairpin bin"/>
    <property type="match status" value="1"/>
</dbReference>
<evidence type="ECO:0000313" key="18">
    <source>
        <dbReference type="Proteomes" id="UP000217265"/>
    </source>
</evidence>
<dbReference type="InterPro" id="IPR004149">
    <property type="entry name" value="Znf_DNAligase_C4"/>
</dbReference>
<evidence type="ECO:0000256" key="15">
    <source>
        <dbReference type="RuleBase" id="RU000618"/>
    </source>
</evidence>
<evidence type="ECO:0000256" key="11">
    <source>
        <dbReference type="ARBA" id="ARBA00023204"/>
    </source>
</evidence>
<dbReference type="EMBL" id="CP023344">
    <property type="protein sequence ID" value="ATC62838.1"/>
    <property type="molecule type" value="Genomic_DNA"/>
</dbReference>